<dbReference type="Proteomes" id="UP000242875">
    <property type="component" value="Unassembled WGS sequence"/>
</dbReference>
<name>A0A261XVA9_9FUNG</name>
<comment type="caution">
    <text evidence="2">The sequence shown here is derived from an EMBL/GenBank/DDBJ whole genome shotgun (WGS) entry which is preliminary data.</text>
</comment>
<evidence type="ECO:0000313" key="2">
    <source>
        <dbReference type="EMBL" id="OZJ02315.1"/>
    </source>
</evidence>
<sequence length="124" mass="13455">MNFDQQQQQGSLGQRQSGLNRQEEGYGQSDYGQQGDISQQNMGSDSGQFGGMQPSYGGNTQQPYSSSDYSQQDPSQQLGSQGQQQGQKSQGGESQMQAPSAGSDNTQFIDASQRDQQQGSNQNW</sequence>
<gene>
    <name evidence="2" type="ORF">BZG36_04452</name>
</gene>
<accession>A0A261XVA9</accession>
<organism evidence="2 3">
    <name type="scientific">Bifiguratus adelaidae</name>
    <dbReference type="NCBI Taxonomy" id="1938954"/>
    <lineage>
        <taxon>Eukaryota</taxon>
        <taxon>Fungi</taxon>
        <taxon>Fungi incertae sedis</taxon>
        <taxon>Mucoromycota</taxon>
        <taxon>Mucoromycotina</taxon>
        <taxon>Endogonomycetes</taxon>
        <taxon>Endogonales</taxon>
        <taxon>Endogonales incertae sedis</taxon>
        <taxon>Bifiguratus</taxon>
    </lineage>
</organism>
<reference evidence="2 3" key="1">
    <citation type="journal article" date="2017" name="Mycologia">
        <title>Bifiguratus adelaidae, gen. et sp. nov., a new member of Mucoromycotina in endophytic and soil-dwelling habitats.</title>
        <authorList>
            <person name="Torres-Cruz T.J."/>
            <person name="Billingsley Tobias T.L."/>
            <person name="Almatruk M."/>
            <person name="Hesse C."/>
            <person name="Kuske C.R."/>
            <person name="Desiro A."/>
            <person name="Benucci G.M."/>
            <person name="Bonito G."/>
            <person name="Stajich J.E."/>
            <person name="Dunlap C."/>
            <person name="Arnold A.E."/>
            <person name="Porras-Alfaro A."/>
        </authorList>
    </citation>
    <scope>NUCLEOTIDE SEQUENCE [LARGE SCALE GENOMIC DNA]</scope>
    <source>
        <strain evidence="2 3">AZ0501</strain>
    </source>
</reference>
<feature type="compositionally biased region" description="Low complexity" evidence="1">
    <location>
        <begin position="1"/>
        <end position="40"/>
    </location>
</feature>
<protein>
    <submittedName>
        <fullName evidence="2">Uncharacterized protein</fullName>
    </submittedName>
</protein>
<proteinExistence type="predicted"/>
<feature type="region of interest" description="Disordered" evidence="1">
    <location>
        <begin position="1"/>
        <end position="124"/>
    </location>
</feature>
<feature type="compositionally biased region" description="Polar residues" evidence="1">
    <location>
        <begin position="98"/>
        <end position="124"/>
    </location>
</feature>
<dbReference type="AlphaFoldDB" id="A0A261XVA9"/>
<dbReference type="EMBL" id="MVBO01000164">
    <property type="protein sequence ID" value="OZJ02315.1"/>
    <property type="molecule type" value="Genomic_DNA"/>
</dbReference>
<feature type="compositionally biased region" description="Low complexity" evidence="1">
    <location>
        <begin position="61"/>
        <end position="97"/>
    </location>
</feature>
<keyword evidence="3" id="KW-1185">Reference proteome</keyword>
<evidence type="ECO:0000313" key="3">
    <source>
        <dbReference type="Proteomes" id="UP000242875"/>
    </source>
</evidence>
<evidence type="ECO:0000256" key="1">
    <source>
        <dbReference type="SAM" id="MobiDB-lite"/>
    </source>
</evidence>